<proteinExistence type="predicted"/>
<dbReference type="PROSITE" id="PS50157">
    <property type="entry name" value="ZINC_FINGER_C2H2_2"/>
    <property type="match status" value="2"/>
</dbReference>
<sequence length="353" mass="41057">MSSSFEQNNPVNININDLVGCSEISNGYGYSESQPSTSNSMVKMERDSDSENDSCDTMDFDGMKDEPPEGFDMIEAKVEMEEGAALDTSSSENQWLTLKCQTCGFQATTLENLKVHLKLHVEKKVYNCDICTFQTRYRGSLNRHKDRHKDAHIKNEKINKNEIKEIKKETPKKITETQQCEHCEFKSDKPSILKKHQITHAGDENCHSCTLCDFKTKWKGNLTRHIATHSANVKKVIKMYGCPRCEFKSRCKDKLNEHIALHKTTEDIVYKCDQCNFQANHNVSFMYHMQLHDANLNVYKCEMCPFKSLYVASFRKHENLHKDQNENIFKCKECGYPTRWKINLRRHSLIHTY</sequence>
<name>A0A9P0AY90_BRAAE</name>
<dbReference type="Gene3D" id="3.30.160.60">
    <property type="entry name" value="Classic Zinc Finger"/>
    <property type="match status" value="4"/>
</dbReference>
<evidence type="ECO:0000259" key="7">
    <source>
        <dbReference type="PROSITE" id="PS50157"/>
    </source>
</evidence>
<dbReference type="PANTHER" id="PTHR24403">
    <property type="entry name" value="ZINC FINGER PROTEIN"/>
    <property type="match status" value="1"/>
</dbReference>
<feature type="domain" description="C2H2-type" evidence="7">
    <location>
        <begin position="329"/>
        <end position="353"/>
    </location>
</feature>
<keyword evidence="2" id="KW-0677">Repeat</keyword>
<keyword evidence="4" id="KW-0862">Zinc</keyword>
<dbReference type="InterPro" id="IPR050688">
    <property type="entry name" value="Zinc_finger/UBP_domain"/>
</dbReference>
<dbReference type="GO" id="GO:0008270">
    <property type="term" value="F:zinc ion binding"/>
    <property type="evidence" value="ECO:0007669"/>
    <property type="project" value="UniProtKB-KW"/>
</dbReference>
<dbReference type="EMBL" id="OV121133">
    <property type="protein sequence ID" value="CAH0551368.1"/>
    <property type="molecule type" value="Genomic_DNA"/>
</dbReference>
<dbReference type="OrthoDB" id="3561125at2759"/>
<keyword evidence="1" id="KW-0479">Metal-binding</keyword>
<dbReference type="GO" id="GO:0005634">
    <property type="term" value="C:nucleus"/>
    <property type="evidence" value="ECO:0007669"/>
    <property type="project" value="TreeGrafter"/>
</dbReference>
<evidence type="ECO:0000313" key="9">
    <source>
        <dbReference type="Proteomes" id="UP001154078"/>
    </source>
</evidence>
<evidence type="ECO:0000256" key="6">
    <source>
        <dbReference type="SAM" id="MobiDB-lite"/>
    </source>
</evidence>
<evidence type="ECO:0000313" key="8">
    <source>
        <dbReference type="EMBL" id="CAH0551368.1"/>
    </source>
</evidence>
<evidence type="ECO:0000256" key="3">
    <source>
        <dbReference type="ARBA" id="ARBA00022771"/>
    </source>
</evidence>
<dbReference type="SUPFAM" id="SSF57667">
    <property type="entry name" value="beta-beta-alpha zinc fingers"/>
    <property type="match status" value="4"/>
</dbReference>
<reference evidence="8" key="1">
    <citation type="submission" date="2021-12" db="EMBL/GenBank/DDBJ databases">
        <authorList>
            <person name="King R."/>
        </authorList>
    </citation>
    <scope>NUCLEOTIDE SEQUENCE</scope>
</reference>
<dbReference type="AlphaFoldDB" id="A0A9P0AY90"/>
<keyword evidence="9" id="KW-1185">Reference proteome</keyword>
<evidence type="ECO:0000256" key="5">
    <source>
        <dbReference type="PROSITE-ProRule" id="PRU00042"/>
    </source>
</evidence>
<evidence type="ECO:0000256" key="1">
    <source>
        <dbReference type="ARBA" id="ARBA00022723"/>
    </source>
</evidence>
<dbReference type="GO" id="GO:0045944">
    <property type="term" value="P:positive regulation of transcription by RNA polymerase II"/>
    <property type="evidence" value="ECO:0007669"/>
    <property type="project" value="TreeGrafter"/>
</dbReference>
<dbReference type="InterPro" id="IPR036236">
    <property type="entry name" value="Znf_C2H2_sf"/>
</dbReference>
<feature type="domain" description="C2H2-type" evidence="7">
    <location>
        <begin position="98"/>
        <end position="125"/>
    </location>
</feature>
<dbReference type="Proteomes" id="UP001154078">
    <property type="component" value="Chromosome 2"/>
</dbReference>
<feature type="region of interest" description="Disordered" evidence="6">
    <location>
        <begin position="29"/>
        <end position="61"/>
    </location>
</feature>
<dbReference type="Pfam" id="PF13909">
    <property type="entry name" value="zf-H2C2_5"/>
    <property type="match status" value="2"/>
</dbReference>
<feature type="compositionally biased region" description="Polar residues" evidence="6">
    <location>
        <begin position="31"/>
        <end position="41"/>
    </location>
</feature>
<evidence type="ECO:0000256" key="2">
    <source>
        <dbReference type="ARBA" id="ARBA00022737"/>
    </source>
</evidence>
<evidence type="ECO:0000256" key="4">
    <source>
        <dbReference type="ARBA" id="ARBA00022833"/>
    </source>
</evidence>
<keyword evidence="3 5" id="KW-0863">Zinc-finger</keyword>
<protein>
    <recommendedName>
        <fullName evidence="7">C2H2-type domain-containing protein</fullName>
    </recommendedName>
</protein>
<accession>A0A9P0AY90</accession>
<organism evidence="8 9">
    <name type="scientific">Brassicogethes aeneus</name>
    <name type="common">Rape pollen beetle</name>
    <name type="synonym">Meligethes aeneus</name>
    <dbReference type="NCBI Taxonomy" id="1431903"/>
    <lineage>
        <taxon>Eukaryota</taxon>
        <taxon>Metazoa</taxon>
        <taxon>Ecdysozoa</taxon>
        <taxon>Arthropoda</taxon>
        <taxon>Hexapoda</taxon>
        <taxon>Insecta</taxon>
        <taxon>Pterygota</taxon>
        <taxon>Neoptera</taxon>
        <taxon>Endopterygota</taxon>
        <taxon>Coleoptera</taxon>
        <taxon>Polyphaga</taxon>
        <taxon>Cucujiformia</taxon>
        <taxon>Nitidulidae</taxon>
        <taxon>Meligethinae</taxon>
        <taxon>Brassicogethes</taxon>
    </lineage>
</organism>
<dbReference type="SMART" id="SM00355">
    <property type="entry name" value="ZnF_C2H2"/>
    <property type="match status" value="8"/>
</dbReference>
<dbReference type="InterPro" id="IPR013087">
    <property type="entry name" value="Znf_C2H2_type"/>
</dbReference>
<gene>
    <name evidence="8" type="ORF">MELIAE_LOCUS4000</name>
</gene>
<feature type="compositionally biased region" description="Acidic residues" evidence="6">
    <location>
        <begin position="50"/>
        <end position="59"/>
    </location>
</feature>
<dbReference type="PANTHER" id="PTHR24403:SF67">
    <property type="entry name" value="FI01116P-RELATED"/>
    <property type="match status" value="1"/>
</dbReference>